<feature type="coiled-coil region" evidence="9">
    <location>
        <begin position="141"/>
        <end position="168"/>
    </location>
</feature>
<evidence type="ECO:0000256" key="10">
    <source>
        <dbReference type="SAM" id="Phobius"/>
    </source>
</evidence>
<name>A0AAE4SVD1_9CORY</name>
<evidence type="ECO:0000256" key="6">
    <source>
        <dbReference type="ARBA" id="ARBA00022777"/>
    </source>
</evidence>
<dbReference type="EC" id="2.7.13.3" evidence="2"/>
<dbReference type="CDD" id="cd16917">
    <property type="entry name" value="HATPase_UhpB-NarQ-NarX-like"/>
    <property type="match status" value="1"/>
</dbReference>
<dbReference type="Proteomes" id="UP001185706">
    <property type="component" value="Unassembled WGS sequence"/>
</dbReference>
<keyword evidence="10" id="KW-0812">Transmembrane</keyword>
<evidence type="ECO:0000256" key="3">
    <source>
        <dbReference type="ARBA" id="ARBA00022553"/>
    </source>
</evidence>
<evidence type="ECO:0000256" key="7">
    <source>
        <dbReference type="ARBA" id="ARBA00022840"/>
    </source>
</evidence>
<protein>
    <recommendedName>
        <fullName evidence="2">histidine kinase</fullName>
        <ecNumber evidence="2">2.7.13.3</ecNumber>
    </recommendedName>
</protein>
<keyword evidence="4" id="KW-0808">Transferase</keyword>
<evidence type="ECO:0000256" key="5">
    <source>
        <dbReference type="ARBA" id="ARBA00022741"/>
    </source>
</evidence>
<keyword evidence="3" id="KW-0597">Phosphoprotein</keyword>
<dbReference type="GO" id="GO:0016020">
    <property type="term" value="C:membrane"/>
    <property type="evidence" value="ECO:0007669"/>
    <property type="project" value="InterPro"/>
</dbReference>
<dbReference type="GO" id="GO:0000155">
    <property type="term" value="F:phosphorelay sensor kinase activity"/>
    <property type="evidence" value="ECO:0007669"/>
    <property type="project" value="InterPro"/>
</dbReference>
<comment type="catalytic activity">
    <reaction evidence="1">
        <text>ATP + protein L-histidine = ADP + protein N-phospho-L-histidine.</text>
        <dbReference type="EC" id="2.7.13.3"/>
    </reaction>
</comment>
<dbReference type="Gene3D" id="3.30.565.10">
    <property type="entry name" value="Histidine kinase-like ATPase, C-terminal domain"/>
    <property type="match status" value="1"/>
</dbReference>
<keyword evidence="9" id="KW-0175">Coiled coil</keyword>
<dbReference type="GO" id="GO:0046983">
    <property type="term" value="F:protein dimerization activity"/>
    <property type="evidence" value="ECO:0007669"/>
    <property type="project" value="InterPro"/>
</dbReference>
<keyword evidence="10" id="KW-0472">Membrane</keyword>
<feature type="transmembrane region" description="Helical" evidence="10">
    <location>
        <begin position="121"/>
        <end position="143"/>
    </location>
</feature>
<evidence type="ECO:0000259" key="11">
    <source>
        <dbReference type="Pfam" id="PF07730"/>
    </source>
</evidence>
<dbReference type="Pfam" id="PF07730">
    <property type="entry name" value="HisKA_3"/>
    <property type="match status" value="1"/>
</dbReference>
<proteinExistence type="predicted"/>
<keyword evidence="8" id="KW-0902">Two-component regulatory system</keyword>
<organism evidence="12 13">
    <name type="scientific">Corynebacterium tuberculostearicum</name>
    <dbReference type="NCBI Taxonomy" id="38304"/>
    <lineage>
        <taxon>Bacteria</taxon>
        <taxon>Bacillati</taxon>
        <taxon>Actinomycetota</taxon>
        <taxon>Actinomycetes</taxon>
        <taxon>Mycobacteriales</taxon>
        <taxon>Corynebacteriaceae</taxon>
        <taxon>Corynebacterium</taxon>
    </lineage>
</organism>
<feature type="domain" description="Signal transduction histidine kinase subgroup 3 dimerisation and phosphoacceptor" evidence="11">
    <location>
        <begin position="174"/>
        <end position="238"/>
    </location>
</feature>
<dbReference type="SUPFAM" id="SSF55874">
    <property type="entry name" value="ATPase domain of HSP90 chaperone/DNA topoisomerase II/histidine kinase"/>
    <property type="match status" value="1"/>
</dbReference>
<dbReference type="Gene3D" id="1.20.5.1930">
    <property type="match status" value="1"/>
</dbReference>
<reference evidence="12" key="1">
    <citation type="submission" date="2023-08" db="EMBL/GenBank/DDBJ databases">
        <title>Genomic characterization of the C. tuberculostearicum species complex, a ubiquitous member of the human skin microbiome.</title>
        <authorList>
            <person name="Ahmed N."/>
            <person name="Deming C."/>
            <person name="Conlan S."/>
            <person name="Segre J."/>
        </authorList>
    </citation>
    <scope>NUCLEOTIDE SEQUENCE</scope>
    <source>
        <strain evidence="12">CTNIH22</strain>
    </source>
</reference>
<keyword evidence="7" id="KW-0067">ATP-binding</keyword>
<dbReference type="InterPro" id="IPR036890">
    <property type="entry name" value="HATPase_C_sf"/>
</dbReference>
<keyword evidence="5" id="KW-0547">Nucleotide-binding</keyword>
<dbReference type="PANTHER" id="PTHR24421:SF10">
    <property type="entry name" value="NITRATE_NITRITE SENSOR PROTEIN NARQ"/>
    <property type="match status" value="1"/>
</dbReference>
<keyword evidence="10" id="KW-1133">Transmembrane helix</keyword>
<dbReference type="AlphaFoldDB" id="A0AAE4SVD1"/>
<dbReference type="GO" id="GO:0005524">
    <property type="term" value="F:ATP binding"/>
    <property type="evidence" value="ECO:0007669"/>
    <property type="project" value="UniProtKB-KW"/>
</dbReference>
<evidence type="ECO:0000313" key="12">
    <source>
        <dbReference type="EMBL" id="MDV2420278.1"/>
    </source>
</evidence>
<dbReference type="PANTHER" id="PTHR24421">
    <property type="entry name" value="NITRATE/NITRITE SENSOR PROTEIN NARX-RELATED"/>
    <property type="match status" value="1"/>
</dbReference>
<feature type="transmembrane region" description="Helical" evidence="10">
    <location>
        <begin position="59"/>
        <end position="80"/>
    </location>
</feature>
<evidence type="ECO:0000313" key="13">
    <source>
        <dbReference type="Proteomes" id="UP001185706"/>
    </source>
</evidence>
<sequence>MNIPSNTAGMLLGAASILFVLLCAVDSFVGNQVTVPVWLLLGDSVIGILALRQARQGRAGVGLALSAVSTAACGTALAYVSRSAGAHGFWRGQATGVAYLALALVRWQLPWTPEGTYQSTWWGIALVGLSVECFVAWGSFIVAHRNLVRSLREQNEALAREKQSAIAAAQIQVRLDIAREMHDVLAHRLSLISMHSAALEHLTTMTDHERIQAGALIRSNARASLSELRDILSDLRDDQPQTPQPDIVDLPQLAVDASTPVNPVQIDIESDVSGLAPSAGRHLFRITQEAITNAHKYGSPGRIHVRLCQEADHYLLNVTNPVTGRSSTPPGFGLQGITERVHICGGNLTYAMQDSTYVLEVTIPVQENQ</sequence>
<gene>
    <name evidence="12" type="ORF">RAE03_10940</name>
</gene>
<dbReference type="InterPro" id="IPR050482">
    <property type="entry name" value="Sensor_HK_TwoCompSys"/>
</dbReference>
<comment type="caution">
    <text evidence="12">The sequence shown here is derived from an EMBL/GenBank/DDBJ whole genome shotgun (WGS) entry which is preliminary data.</text>
</comment>
<dbReference type="InterPro" id="IPR011712">
    <property type="entry name" value="Sig_transdc_His_kin_sub3_dim/P"/>
</dbReference>
<evidence type="ECO:0000256" key="4">
    <source>
        <dbReference type="ARBA" id="ARBA00022679"/>
    </source>
</evidence>
<dbReference type="RefSeq" id="WP_239236746.1">
    <property type="nucleotide sequence ID" value="NZ_CP073095.1"/>
</dbReference>
<evidence type="ECO:0000256" key="8">
    <source>
        <dbReference type="ARBA" id="ARBA00023012"/>
    </source>
</evidence>
<evidence type="ECO:0000256" key="1">
    <source>
        <dbReference type="ARBA" id="ARBA00000085"/>
    </source>
</evidence>
<evidence type="ECO:0000256" key="9">
    <source>
        <dbReference type="SAM" id="Coils"/>
    </source>
</evidence>
<keyword evidence="6 12" id="KW-0418">Kinase</keyword>
<dbReference type="EMBL" id="JAVBIB010000021">
    <property type="protein sequence ID" value="MDV2420278.1"/>
    <property type="molecule type" value="Genomic_DNA"/>
</dbReference>
<accession>A0AAE4SVD1</accession>
<evidence type="ECO:0000256" key="2">
    <source>
        <dbReference type="ARBA" id="ARBA00012438"/>
    </source>
</evidence>